<comment type="similarity">
    <text evidence="1">Belongs to the short-chain dehydrogenases/reductases (SDR) family.</text>
</comment>
<dbReference type="PANTHER" id="PTHR42901">
    <property type="entry name" value="ALCOHOL DEHYDROGENASE"/>
    <property type="match status" value="1"/>
</dbReference>
<dbReference type="Gene3D" id="3.40.50.720">
    <property type="entry name" value="NAD(P)-binding Rossmann-like Domain"/>
    <property type="match status" value="1"/>
</dbReference>
<evidence type="ECO:0000256" key="1">
    <source>
        <dbReference type="ARBA" id="ARBA00006484"/>
    </source>
</evidence>
<dbReference type="EMBL" id="CAEZXK010000048">
    <property type="protein sequence ID" value="CAB4694301.1"/>
    <property type="molecule type" value="Genomic_DNA"/>
</dbReference>
<keyword evidence="2" id="KW-0560">Oxidoreductase</keyword>
<dbReference type="PRINTS" id="PR00081">
    <property type="entry name" value="GDHRDH"/>
</dbReference>
<sequence>MARDYRGKTALITGASSGIGVEFANRLAARGANLVLVARRKDRLQAVADAVKLSYKVDVQIVVADLSEIDAAASLFRTLKRKKIEVDVLVNNAGFGTMGEFVKNNTEKVAEEIRLNVATLVELSKLALPSMLAKRDGVIVNIASTAAYQPVPYMAVYAATKAFVLSFTEALWGELKGTGVSALALSPGGTKTEFFEVASEGKRKDGFSSMQTVEEVVEVAMKALDKPTPPPSVISGGSNYLMVASGRLVSRKSVISIARRMFKPQN</sequence>
<evidence type="ECO:0000256" key="2">
    <source>
        <dbReference type="ARBA" id="ARBA00023002"/>
    </source>
</evidence>
<dbReference type="Pfam" id="PF00106">
    <property type="entry name" value="adh_short"/>
    <property type="match status" value="1"/>
</dbReference>
<dbReference type="AlphaFoldDB" id="A0A6J6P4R3"/>
<gene>
    <name evidence="3" type="ORF">UFOPK2370_01160</name>
</gene>
<dbReference type="InterPro" id="IPR036291">
    <property type="entry name" value="NAD(P)-bd_dom_sf"/>
</dbReference>
<dbReference type="PRINTS" id="PR00080">
    <property type="entry name" value="SDRFAMILY"/>
</dbReference>
<organism evidence="3">
    <name type="scientific">freshwater metagenome</name>
    <dbReference type="NCBI Taxonomy" id="449393"/>
    <lineage>
        <taxon>unclassified sequences</taxon>
        <taxon>metagenomes</taxon>
        <taxon>ecological metagenomes</taxon>
    </lineage>
</organism>
<protein>
    <submittedName>
        <fullName evidence="3">Unannotated protein</fullName>
    </submittedName>
</protein>
<dbReference type="GO" id="GO:0016491">
    <property type="term" value="F:oxidoreductase activity"/>
    <property type="evidence" value="ECO:0007669"/>
    <property type="project" value="UniProtKB-KW"/>
</dbReference>
<accession>A0A6J6P4R3</accession>
<evidence type="ECO:0000313" key="3">
    <source>
        <dbReference type="EMBL" id="CAB4694301.1"/>
    </source>
</evidence>
<name>A0A6J6P4R3_9ZZZZ</name>
<dbReference type="SUPFAM" id="SSF51735">
    <property type="entry name" value="NAD(P)-binding Rossmann-fold domains"/>
    <property type="match status" value="1"/>
</dbReference>
<dbReference type="PIRSF" id="PIRSF000126">
    <property type="entry name" value="11-beta-HSD1"/>
    <property type="match status" value="1"/>
</dbReference>
<reference evidence="3" key="1">
    <citation type="submission" date="2020-05" db="EMBL/GenBank/DDBJ databases">
        <authorList>
            <person name="Chiriac C."/>
            <person name="Salcher M."/>
            <person name="Ghai R."/>
            <person name="Kavagutti S V."/>
        </authorList>
    </citation>
    <scope>NUCLEOTIDE SEQUENCE</scope>
</reference>
<proteinExistence type="inferred from homology"/>
<dbReference type="InterPro" id="IPR002347">
    <property type="entry name" value="SDR_fam"/>
</dbReference>
<dbReference type="PANTHER" id="PTHR42901:SF1">
    <property type="entry name" value="ALCOHOL DEHYDROGENASE"/>
    <property type="match status" value="1"/>
</dbReference>
<dbReference type="CDD" id="cd05233">
    <property type="entry name" value="SDR_c"/>
    <property type="match status" value="1"/>
</dbReference>